<comment type="caution">
    <text evidence="1">The sequence shown here is derived from an EMBL/GenBank/DDBJ whole genome shotgun (WGS) entry which is preliminary data.</text>
</comment>
<dbReference type="InterPro" id="IPR008928">
    <property type="entry name" value="6-hairpin_glycosidase_sf"/>
</dbReference>
<keyword evidence="2" id="KW-1185">Reference proteome</keyword>
<dbReference type="AlphaFoldDB" id="K0THJ5"/>
<reference evidence="1 2" key="1">
    <citation type="journal article" date="2012" name="Genome Biol.">
        <title>Genome and low-iron response of an oceanic diatom adapted to chronic iron limitation.</title>
        <authorList>
            <person name="Lommer M."/>
            <person name="Specht M."/>
            <person name="Roy A.S."/>
            <person name="Kraemer L."/>
            <person name="Andreson R."/>
            <person name="Gutowska M.A."/>
            <person name="Wolf J."/>
            <person name="Bergner S.V."/>
            <person name="Schilhabel M.B."/>
            <person name="Klostermeier U.C."/>
            <person name="Beiko R.G."/>
            <person name="Rosenstiel P."/>
            <person name="Hippler M."/>
            <person name="Laroche J."/>
        </authorList>
    </citation>
    <scope>NUCLEOTIDE SEQUENCE [LARGE SCALE GENOMIC DNA]</scope>
    <source>
        <strain evidence="1 2">CCMP1005</strain>
    </source>
</reference>
<evidence type="ECO:0000313" key="1">
    <source>
        <dbReference type="EMBL" id="EJK69967.1"/>
    </source>
</evidence>
<dbReference type="GO" id="GO:0005975">
    <property type="term" value="P:carbohydrate metabolic process"/>
    <property type="evidence" value="ECO:0007669"/>
    <property type="project" value="InterPro"/>
</dbReference>
<accession>K0THJ5</accession>
<dbReference type="OMA" id="PGWLENE"/>
<dbReference type="eggNOG" id="ENOG502RIF7">
    <property type="taxonomic scope" value="Eukaryota"/>
</dbReference>
<sequence>MGDDWTSSSGIALALAAHCGEVIRQSQGIEGREIHYEEATPLAGFGNGQYAPASENAQTTWKKYTIGGALVLLLSFMMLSHDNSPIAQDVPTLQKHHSKAQKELSKAELNAMLFDEDRRYILHDFDSRSPVSNFLPGVAGVFGKPVWSFYVNRGQAIASFGLASKDFPMLEFNPANKAYQQTPYVGFRTFVTGTRSGSNGKDGESFLFEPFSPANSKILGMDGEAEDAKPTRTMYVGTNEMEITEEDDVHGLATSVVYFVLPEEDFAAMVRRTTFTNTGDDTLTLSALDGLAKMEPTGGKLQWGLKNIGRTLEGWMGVYQADETLNLPFYRMSTEPGDSASVKVEKAGHYAISLVEKSGELLPIVYDTEKVFGFASTLQEPNGLIASSVEDILANPQYGDAKTSSAFAALEKVTLKPGESITLVSYYGETEAIEEVPKIAKKVSKKGFSEKKLGRARELMNDLTSGVETHTANHLFDGAIKQNYLDNSLRGGMPIILGEVDDEARWSNADEDPRLKVYHVFSRIHGDLERDYNDFNIDPTYFSQGPGNYRDVAQNRRNDVIFHPRIGAFVVKQFLSFIQADGYEPLTVEASAYLVSDPNQAARVAGLITKDKKSAKIVQDIISGGIFRPGQLFTLFEQIGVNLTVSNQDAIDNIMSIATQTPMAVYGSGYWADHWEYYLDLIEAYTSIYPDGEESLMYDTELQYFFSTATVKPRSQKYVVDYTFDGKSKHILQLDATQFDMDKVKEQAAFRNSTTGLISNEANWQRTKVDGEAIKGRAFKSPAISKLFLLGAIKFATRDAYGMGIEYEGGRPGWNDAMNGLAGMVGSGMPETFETSELLKYVLEVVTKFQRPLVIPAELGTMVDAINDALAELEESGYEDPEELPDDVPEELFKYWDTVAAARETYRNDVQYYFSGDTVEISAEDAMLMLSNWYDQVQIGVGRAMKIGSKGIDDDGTSGVPPSYFSFNITEWKLTKKKNAKGLPLANAQSMKVGVFPLFLEGPTRYMKLIKDDEEMMEDMYEKVLSSGLRDHELKMYFLSADLTGQSYDMGRMMAFAAGWLENQSIWMHMSYKYYLQLLRGKLYNQFYREMKDDGGMLPFMNPDVYGRSLMECSSFIASSAFKDPSVVGRGFLARLSGSTAEFLSIWKLMFIGPNPFVMNDEGEVEMQLIPALPIWLFEDIEAGQEGKRDDEGNLIVSYKLFASIMVTYHNTLGTDLFDIEPTKYVVHTEDGDVVVEGSTVPTATAVQIRKMIGVKSIDVYF</sequence>
<name>K0THJ5_THAOC</name>
<protein>
    <submittedName>
        <fullName evidence="1">Uncharacterized protein</fullName>
    </submittedName>
</protein>
<proteinExistence type="predicted"/>
<dbReference type="SUPFAM" id="SSF48208">
    <property type="entry name" value="Six-hairpin glycosidases"/>
    <property type="match status" value="1"/>
</dbReference>
<dbReference type="Proteomes" id="UP000266841">
    <property type="component" value="Unassembled WGS sequence"/>
</dbReference>
<gene>
    <name evidence="1" type="ORF">THAOC_08721</name>
</gene>
<dbReference type="OrthoDB" id="407947at2759"/>
<dbReference type="EMBL" id="AGNL01009288">
    <property type="protein sequence ID" value="EJK69967.1"/>
    <property type="molecule type" value="Genomic_DNA"/>
</dbReference>
<evidence type="ECO:0000313" key="2">
    <source>
        <dbReference type="Proteomes" id="UP000266841"/>
    </source>
</evidence>
<organism evidence="1 2">
    <name type="scientific">Thalassiosira oceanica</name>
    <name type="common">Marine diatom</name>
    <dbReference type="NCBI Taxonomy" id="159749"/>
    <lineage>
        <taxon>Eukaryota</taxon>
        <taxon>Sar</taxon>
        <taxon>Stramenopiles</taxon>
        <taxon>Ochrophyta</taxon>
        <taxon>Bacillariophyta</taxon>
        <taxon>Coscinodiscophyceae</taxon>
        <taxon>Thalassiosirophycidae</taxon>
        <taxon>Thalassiosirales</taxon>
        <taxon>Thalassiosiraceae</taxon>
        <taxon>Thalassiosira</taxon>
    </lineage>
</organism>